<evidence type="ECO:0000313" key="2">
    <source>
        <dbReference type="EMBL" id="QHS85222.1"/>
    </source>
</evidence>
<name>A0A6C0AZH0_9ZZZZ</name>
<organism evidence="2">
    <name type="scientific">viral metagenome</name>
    <dbReference type="NCBI Taxonomy" id="1070528"/>
    <lineage>
        <taxon>unclassified sequences</taxon>
        <taxon>metagenomes</taxon>
        <taxon>organismal metagenomes</taxon>
    </lineage>
</organism>
<feature type="transmembrane region" description="Helical" evidence="1">
    <location>
        <begin position="6"/>
        <end position="23"/>
    </location>
</feature>
<accession>A0A6C0AZH0</accession>
<reference evidence="2" key="1">
    <citation type="journal article" date="2020" name="Nature">
        <title>Giant virus diversity and host interactions through global metagenomics.</title>
        <authorList>
            <person name="Schulz F."/>
            <person name="Roux S."/>
            <person name="Paez-Espino D."/>
            <person name="Jungbluth S."/>
            <person name="Walsh D.A."/>
            <person name="Denef V.J."/>
            <person name="McMahon K.D."/>
            <person name="Konstantinidis K.T."/>
            <person name="Eloe-Fadrosh E.A."/>
            <person name="Kyrpides N.C."/>
            <person name="Woyke T."/>
        </authorList>
    </citation>
    <scope>NUCLEOTIDE SEQUENCE</scope>
    <source>
        <strain evidence="2">GVMAG-M-3300009182-78</strain>
    </source>
</reference>
<protein>
    <submittedName>
        <fullName evidence="2">Uncharacterized protein</fullName>
    </submittedName>
</protein>
<evidence type="ECO:0000256" key="1">
    <source>
        <dbReference type="SAM" id="Phobius"/>
    </source>
</evidence>
<dbReference type="EMBL" id="MN739042">
    <property type="protein sequence ID" value="QHS85222.1"/>
    <property type="molecule type" value="Genomic_DNA"/>
</dbReference>
<keyword evidence="1" id="KW-0472">Membrane</keyword>
<keyword evidence="1" id="KW-0812">Transmembrane</keyword>
<proteinExistence type="predicted"/>
<dbReference type="AlphaFoldDB" id="A0A6C0AZH0"/>
<sequence>MSEEFIKMIGIFVIIAFLLYVAAKSMKFHMGLLEGLTNPASSSTTTGIGSSAANYAITLKNQVAQLHNDILLMSNKEYVKEYGNIILSMDDYINALMLKTTLMMNATADDVDANLENIKKLNELNSAKSALNNVLKYVDSV</sequence>
<keyword evidence="1" id="KW-1133">Transmembrane helix</keyword>